<dbReference type="EMBL" id="CM000853">
    <property type="protein sequence ID" value="KRG92622.1"/>
    <property type="molecule type" value="Genomic_DNA"/>
</dbReference>
<dbReference type="PANTHER" id="PTHR31286">
    <property type="entry name" value="GLYCINE-RICH CELL WALL STRUCTURAL PROTEIN 1.8-LIKE"/>
    <property type="match status" value="1"/>
</dbReference>
<evidence type="ECO:0000313" key="4">
    <source>
        <dbReference type="Proteomes" id="UP000008827"/>
    </source>
</evidence>
<reference evidence="2" key="3">
    <citation type="submission" date="2018-07" db="EMBL/GenBank/DDBJ databases">
        <title>WGS assembly of Glycine max.</title>
        <authorList>
            <person name="Schmutz J."/>
            <person name="Cannon S."/>
            <person name="Schlueter J."/>
            <person name="Ma J."/>
            <person name="Mitros T."/>
            <person name="Nelson W."/>
            <person name="Hyten D."/>
            <person name="Song Q."/>
            <person name="Thelen J."/>
            <person name="Cheng J."/>
            <person name="Xu D."/>
            <person name="Hellsten U."/>
            <person name="May G."/>
            <person name="Yu Y."/>
            <person name="Sakurai T."/>
            <person name="Umezawa T."/>
            <person name="Bhattacharyya M."/>
            <person name="Sandhu D."/>
            <person name="Valliyodan B."/>
            <person name="Lindquist E."/>
            <person name="Peto M."/>
            <person name="Grant D."/>
            <person name="Shu S."/>
            <person name="Goodstein D."/>
            <person name="Barry K."/>
            <person name="Futrell-Griggs M."/>
            <person name="Abernathy B."/>
            <person name="Du J."/>
            <person name="Tian Z."/>
            <person name="Zhu L."/>
            <person name="Gill N."/>
            <person name="Joshi T."/>
            <person name="Libault M."/>
            <person name="Sethuraman A."/>
            <person name="Zhang X."/>
            <person name="Shinozaki K."/>
            <person name="Nguyen H."/>
            <person name="Wing R."/>
            <person name="Cregan P."/>
            <person name="Specht J."/>
            <person name="Grimwood J."/>
            <person name="Rokhsar D."/>
            <person name="Stacey G."/>
            <person name="Shoemaker R."/>
            <person name="Jackson S."/>
        </authorList>
    </citation>
    <scope>NUCLEOTIDE SEQUENCE</scope>
    <source>
        <tissue evidence="2">Callus</tissue>
    </source>
</reference>
<accession>A0A0R0ERU2</accession>
<dbReference type="InterPro" id="IPR025558">
    <property type="entry name" value="DUF4283"/>
</dbReference>
<protein>
    <recommendedName>
        <fullName evidence="1">DUF4283 domain-containing protein</fullName>
    </recommendedName>
</protein>
<organism evidence="2">
    <name type="scientific">Glycine max</name>
    <name type="common">Soybean</name>
    <name type="synonym">Glycine hispida</name>
    <dbReference type="NCBI Taxonomy" id="3847"/>
    <lineage>
        <taxon>Eukaryota</taxon>
        <taxon>Viridiplantae</taxon>
        <taxon>Streptophyta</taxon>
        <taxon>Embryophyta</taxon>
        <taxon>Tracheophyta</taxon>
        <taxon>Spermatophyta</taxon>
        <taxon>Magnoliopsida</taxon>
        <taxon>eudicotyledons</taxon>
        <taxon>Gunneridae</taxon>
        <taxon>Pentapetalae</taxon>
        <taxon>rosids</taxon>
        <taxon>fabids</taxon>
        <taxon>Fabales</taxon>
        <taxon>Fabaceae</taxon>
        <taxon>Papilionoideae</taxon>
        <taxon>50 kb inversion clade</taxon>
        <taxon>NPAAA clade</taxon>
        <taxon>indigoferoid/millettioid clade</taxon>
        <taxon>Phaseoleae</taxon>
        <taxon>Glycine</taxon>
        <taxon>Glycine subgen. Soja</taxon>
    </lineage>
</organism>
<gene>
    <name evidence="2" type="ORF">GLYMA_20G222400</name>
</gene>
<evidence type="ECO:0000313" key="2">
    <source>
        <dbReference type="EMBL" id="KRG92622.1"/>
    </source>
</evidence>
<feature type="domain" description="DUF4283" evidence="1">
    <location>
        <begin position="68"/>
        <end position="147"/>
    </location>
</feature>
<proteinExistence type="predicted"/>
<dbReference type="InParanoid" id="A0A0R0ERU2"/>
<reference evidence="2 3" key="1">
    <citation type="journal article" date="2010" name="Nature">
        <title>Genome sequence of the palaeopolyploid soybean.</title>
        <authorList>
            <person name="Schmutz J."/>
            <person name="Cannon S.B."/>
            <person name="Schlueter J."/>
            <person name="Ma J."/>
            <person name="Mitros T."/>
            <person name="Nelson W."/>
            <person name="Hyten D.L."/>
            <person name="Song Q."/>
            <person name="Thelen J.J."/>
            <person name="Cheng J."/>
            <person name="Xu D."/>
            <person name="Hellsten U."/>
            <person name="May G.D."/>
            <person name="Yu Y."/>
            <person name="Sakurai T."/>
            <person name="Umezawa T."/>
            <person name="Bhattacharyya M.K."/>
            <person name="Sandhu D."/>
            <person name="Valliyodan B."/>
            <person name="Lindquist E."/>
            <person name="Peto M."/>
            <person name="Grant D."/>
            <person name="Shu S."/>
            <person name="Goodstein D."/>
            <person name="Barry K."/>
            <person name="Futrell-Griggs M."/>
            <person name="Abernathy B."/>
            <person name="Du J."/>
            <person name="Tian Z."/>
            <person name="Zhu L."/>
            <person name="Gill N."/>
            <person name="Joshi T."/>
            <person name="Libault M."/>
            <person name="Sethuraman A."/>
            <person name="Zhang X.-C."/>
            <person name="Shinozaki K."/>
            <person name="Nguyen H.T."/>
            <person name="Wing R.A."/>
            <person name="Cregan P."/>
            <person name="Specht J."/>
            <person name="Grimwood J."/>
            <person name="Rokhsar D."/>
            <person name="Stacey G."/>
            <person name="Shoemaker R.C."/>
            <person name="Jackson S.A."/>
        </authorList>
    </citation>
    <scope>NUCLEOTIDE SEQUENCE</scope>
    <source>
        <strain evidence="3">cv. Williams 82</strain>
        <tissue evidence="2">Callus</tissue>
    </source>
</reference>
<sequence>MVDGGGGGDDSTKILSFKDMCLTGKVPQITRLTMDLIEQKLAKIEFEDGNPLKPTVIIDDSMFEGLYALWQEALVIKLIGKSIGFHVMKERLTRIWKLNAGFEILDIDHGYYMVTFDQEAYRVKLIGEEPWMIFDNYLIVELWTPDFISPVASINKTMVWIRFPGLNNLVYYDETILLALASAIGKPVKVDINPKDVRRGRFARVCIEVNLTKPVVGRVWLKDLWYHVEYEGLHRICGTCGCYGHLMRECKVEPTMEKK</sequence>
<dbReference type="STRING" id="3847.A0A0R0ERU2"/>
<dbReference type="Proteomes" id="UP000008827">
    <property type="component" value="Chromosome 20"/>
</dbReference>
<dbReference type="Gramene" id="KRG92622">
    <property type="protein sequence ID" value="KRG92622"/>
    <property type="gene ID" value="GLYMA_20G222400"/>
</dbReference>
<dbReference type="OMA" id="TQIHERE"/>
<evidence type="ECO:0000313" key="3">
    <source>
        <dbReference type="EnsemblPlants" id="KRG92622"/>
    </source>
</evidence>
<name>A0A0R0ERU2_SOYBN</name>
<dbReference type="Pfam" id="PF14111">
    <property type="entry name" value="DUF4283"/>
    <property type="match status" value="1"/>
</dbReference>
<reference evidence="3" key="2">
    <citation type="submission" date="2018-02" db="UniProtKB">
        <authorList>
            <consortium name="EnsemblPlants"/>
        </authorList>
    </citation>
    <scope>IDENTIFICATION</scope>
    <source>
        <strain evidence="3">Williams 82</strain>
    </source>
</reference>
<evidence type="ECO:0000259" key="1">
    <source>
        <dbReference type="Pfam" id="PF14111"/>
    </source>
</evidence>
<dbReference type="EnsemblPlants" id="KRG92622">
    <property type="protein sequence ID" value="KRG92622"/>
    <property type="gene ID" value="GLYMA_20G222400"/>
</dbReference>
<dbReference type="AlphaFoldDB" id="A0A0R0ERU2"/>
<dbReference type="PANTHER" id="PTHR31286:SF171">
    <property type="entry name" value="CCHC-TYPE DOMAIN-CONTAINING PROTEIN"/>
    <property type="match status" value="1"/>
</dbReference>
<keyword evidence="4" id="KW-1185">Reference proteome</keyword>
<dbReference type="InterPro" id="IPR040256">
    <property type="entry name" value="At4g02000-like"/>
</dbReference>